<dbReference type="InterPro" id="IPR006195">
    <property type="entry name" value="aa-tRNA-synth_II"/>
</dbReference>
<keyword evidence="12" id="KW-1185">Reference proteome</keyword>
<dbReference type="SUPFAM" id="SSF52954">
    <property type="entry name" value="Class II aaRS ABD-related"/>
    <property type="match status" value="1"/>
</dbReference>
<evidence type="ECO:0000313" key="12">
    <source>
        <dbReference type="Proteomes" id="UP001303046"/>
    </source>
</evidence>
<dbReference type="EC" id="6.1.1.3" evidence="2"/>
<proteinExistence type="inferred from homology"/>
<dbReference type="InterPro" id="IPR045864">
    <property type="entry name" value="aa-tRNA-synth_II/BPL/LPL"/>
</dbReference>
<dbReference type="InterPro" id="IPR036621">
    <property type="entry name" value="Anticodon-bd_dom_sf"/>
</dbReference>
<evidence type="ECO:0000256" key="8">
    <source>
        <dbReference type="ARBA" id="ARBA00031900"/>
    </source>
</evidence>
<keyword evidence="3" id="KW-0436">Ligase</keyword>
<evidence type="ECO:0000256" key="9">
    <source>
        <dbReference type="ARBA" id="ARBA00049515"/>
    </source>
</evidence>
<dbReference type="InterPro" id="IPR004154">
    <property type="entry name" value="Anticodon-bd"/>
</dbReference>
<dbReference type="PANTHER" id="PTHR11451:SF46">
    <property type="entry name" value="THREONINE--TRNA LIGASE"/>
    <property type="match status" value="1"/>
</dbReference>
<dbReference type="Pfam" id="PF00587">
    <property type="entry name" value="tRNA-synt_2b"/>
    <property type="match status" value="1"/>
</dbReference>
<comment type="caution">
    <text evidence="11">The sequence shown here is derived from an EMBL/GenBank/DDBJ whole genome shotgun (WGS) entry which is preliminary data.</text>
</comment>
<dbReference type="InterPro" id="IPR002314">
    <property type="entry name" value="aa-tRNA-synt_IIb"/>
</dbReference>
<dbReference type="CDD" id="cd00771">
    <property type="entry name" value="ThrRS_core"/>
    <property type="match status" value="1"/>
</dbReference>
<keyword evidence="7" id="KW-0030">Aminoacyl-tRNA synthetase</keyword>
<dbReference type="PRINTS" id="PR01047">
    <property type="entry name" value="TRNASYNTHTHR"/>
</dbReference>
<keyword evidence="5" id="KW-0067">ATP-binding</keyword>
<evidence type="ECO:0000256" key="5">
    <source>
        <dbReference type="ARBA" id="ARBA00022840"/>
    </source>
</evidence>
<organism evidence="11 12">
    <name type="scientific">Necator americanus</name>
    <name type="common">Human hookworm</name>
    <dbReference type="NCBI Taxonomy" id="51031"/>
    <lineage>
        <taxon>Eukaryota</taxon>
        <taxon>Metazoa</taxon>
        <taxon>Ecdysozoa</taxon>
        <taxon>Nematoda</taxon>
        <taxon>Chromadorea</taxon>
        <taxon>Rhabditida</taxon>
        <taxon>Rhabditina</taxon>
        <taxon>Rhabditomorpha</taxon>
        <taxon>Strongyloidea</taxon>
        <taxon>Ancylostomatidae</taxon>
        <taxon>Bunostominae</taxon>
        <taxon>Necator</taxon>
    </lineage>
</organism>
<dbReference type="Gene3D" id="3.40.50.800">
    <property type="entry name" value="Anticodon-binding domain"/>
    <property type="match status" value="1"/>
</dbReference>
<evidence type="ECO:0000256" key="7">
    <source>
        <dbReference type="ARBA" id="ARBA00023146"/>
    </source>
</evidence>
<accession>A0ABR1EUQ8</accession>
<keyword evidence="6" id="KW-0648">Protein biosynthesis</keyword>
<name>A0ABR1EUQ8_NECAM</name>
<evidence type="ECO:0000256" key="6">
    <source>
        <dbReference type="ARBA" id="ARBA00022917"/>
    </source>
</evidence>
<comment type="similarity">
    <text evidence="1">Belongs to the class-II aminoacyl-tRNA synthetase family.</text>
</comment>
<evidence type="ECO:0000256" key="3">
    <source>
        <dbReference type="ARBA" id="ARBA00022598"/>
    </source>
</evidence>
<sequence>MLETDNSFFSNRSRDPECQEKSCDHRRIGCEQELYFFHPLSPGSAFWYPKGAHIYNKLVKFIRNEYRRRGFNEVITPNIYNCKLWQISGHWEHYSDKIFKLELEHEQFALKPMNCPGHCLIYSSRPRTYNELPIRYADFGVIHRNEMSGSITGLTRVRRFQQDDAHIFCRKDQIGEEMRSCLDFLSFCYEKVFGFNFELNLSTRPEKFLGEIQTWDEAEAILKDVLNESGKHWESHQGDGAFYGPKIDITIKDALGRKHQCATIQLDFQLPQRFDLTYLDENGEKHSPVMIHRAVLGSVERMIAILAEHCEGKWPFWLSPRQAKIIVVHESVDDYAMEIKNKLYCQGFEVEYDQSCPDTLSRQIRKALQTHFNFILVVGANEKKNGTVNVRTRNNSCRGEVHLDDLVVKFRRFEEEHIRDTENSKLSF</sequence>
<protein>
    <recommendedName>
        <fullName evidence="2">threonine--tRNA ligase</fullName>
        <ecNumber evidence="2">6.1.1.3</ecNumber>
    </recommendedName>
    <alternativeName>
        <fullName evidence="8">Threonyl-tRNA synthetase</fullName>
    </alternativeName>
</protein>
<evidence type="ECO:0000259" key="10">
    <source>
        <dbReference type="PROSITE" id="PS50862"/>
    </source>
</evidence>
<keyword evidence="4" id="KW-0547">Nucleotide-binding</keyword>
<dbReference type="PANTHER" id="PTHR11451">
    <property type="entry name" value="THREONINE-TRNA LIGASE"/>
    <property type="match status" value="1"/>
</dbReference>
<dbReference type="SUPFAM" id="SSF55681">
    <property type="entry name" value="Class II aaRS and biotin synthetases"/>
    <property type="match status" value="1"/>
</dbReference>
<dbReference type="InterPro" id="IPR002320">
    <property type="entry name" value="Thr-tRNA-ligase_IIa"/>
</dbReference>
<evidence type="ECO:0000256" key="2">
    <source>
        <dbReference type="ARBA" id="ARBA00013163"/>
    </source>
</evidence>
<dbReference type="NCBIfam" id="TIGR00418">
    <property type="entry name" value="thrS"/>
    <property type="match status" value="1"/>
</dbReference>
<gene>
    <name evidence="11" type="primary">Necator_chrX.g26148</name>
    <name evidence="11" type="ORF">RB195_025982</name>
</gene>
<dbReference type="InterPro" id="IPR033728">
    <property type="entry name" value="ThrRS_core"/>
</dbReference>
<feature type="domain" description="Aminoacyl-transfer RNA synthetases class-II family profile" evidence="10">
    <location>
        <begin position="43"/>
        <end position="315"/>
    </location>
</feature>
<dbReference type="Proteomes" id="UP001303046">
    <property type="component" value="Unassembled WGS sequence"/>
</dbReference>
<dbReference type="EMBL" id="JAVFWL010000006">
    <property type="protein sequence ID" value="KAK6766399.1"/>
    <property type="molecule type" value="Genomic_DNA"/>
</dbReference>
<evidence type="ECO:0000313" key="11">
    <source>
        <dbReference type="EMBL" id="KAK6766399.1"/>
    </source>
</evidence>
<comment type="catalytic activity">
    <reaction evidence="9">
        <text>tRNA(Thr) + L-threonine + ATP = L-threonyl-tRNA(Thr) + AMP + diphosphate + H(+)</text>
        <dbReference type="Rhea" id="RHEA:24624"/>
        <dbReference type="Rhea" id="RHEA-COMP:9670"/>
        <dbReference type="Rhea" id="RHEA-COMP:9704"/>
        <dbReference type="ChEBI" id="CHEBI:15378"/>
        <dbReference type="ChEBI" id="CHEBI:30616"/>
        <dbReference type="ChEBI" id="CHEBI:33019"/>
        <dbReference type="ChEBI" id="CHEBI:57926"/>
        <dbReference type="ChEBI" id="CHEBI:78442"/>
        <dbReference type="ChEBI" id="CHEBI:78534"/>
        <dbReference type="ChEBI" id="CHEBI:456215"/>
        <dbReference type="EC" id="6.1.1.3"/>
    </reaction>
</comment>
<evidence type="ECO:0000256" key="1">
    <source>
        <dbReference type="ARBA" id="ARBA00008226"/>
    </source>
</evidence>
<reference evidence="11 12" key="1">
    <citation type="submission" date="2023-08" db="EMBL/GenBank/DDBJ databases">
        <title>A Necator americanus chromosomal reference genome.</title>
        <authorList>
            <person name="Ilik V."/>
            <person name="Petrzelkova K.J."/>
            <person name="Pardy F."/>
            <person name="Fuh T."/>
            <person name="Niatou-Singa F.S."/>
            <person name="Gouil Q."/>
            <person name="Baker L."/>
            <person name="Ritchie M.E."/>
            <person name="Jex A.R."/>
            <person name="Gazzola D."/>
            <person name="Li H."/>
            <person name="Toshio Fujiwara R."/>
            <person name="Zhan B."/>
            <person name="Aroian R.V."/>
            <person name="Pafco B."/>
            <person name="Schwarz E.M."/>
        </authorList>
    </citation>
    <scope>NUCLEOTIDE SEQUENCE [LARGE SCALE GENOMIC DNA]</scope>
    <source>
        <strain evidence="11 12">Aroian</strain>
        <tissue evidence="11">Whole animal</tissue>
    </source>
</reference>
<dbReference type="Gene3D" id="3.30.930.10">
    <property type="entry name" value="Bira Bifunctional Protein, Domain 2"/>
    <property type="match status" value="1"/>
</dbReference>
<dbReference type="Pfam" id="PF03129">
    <property type="entry name" value="HGTP_anticodon"/>
    <property type="match status" value="1"/>
</dbReference>
<evidence type="ECO:0000256" key="4">
    <source>
        <dbReference type="ARBA" id="ARBA00022741"/>
    </source>
</evidence>
<dbReference type="PROSITE" id="PS50862">
    <property type="entry name" value="AA_TRNA_LIGASE_II"/>
    <property type="match status" value="1"/>
</dbReference>